<name>A0A0D4C1Z4_9MICC</name>
<evidence type="ECO:0000313" key="7">
    <source>
        <dbReference type="Proteomes" id="UP000061839"/>
    </source>
</evidence>
<dbReference type="InterPro" id="IPR036390">
    <property type="entry name" value="WH_DNA-bd_sf"/>
</dbReference>
<keyword evidence="3" id="KW-0804">Transcription</keyword>
<gene>
    <name evidence="6" type="ORF">UM93_14710</name>
</gene>
<evidence type="ECO:0000256" key="1">
    <source>
        <dbReference type="ARBA" id="ARBA00023015"/>
    </source>
</evidence>
<dbReference type="Pfam" id="PF01638">
    <property type="entry name" value="HxlR"/>
    <property type="match status" value="1"/>
</dbReference>
<dbReference type="RefSeq" id="WP_052663826.1">
    <property type="nucleotide sequence ID" value="NZ_CP011005.1"/>
</dbReference>
<accession>A0A0D4C1Z4</accession>
<evidence type="ECO:0000259" key="5">
    <source>
        <dbReference type="PROSITE" id="PS51118"/>
    </source>
</evidence>
<keyword evidence="2" id="KW-0238">DNA-binding</keyword>
<evidence type="ECO:0000256" key="3">
    <source>
        <dbReference type="ARBA" id="ARBA00023163"/>
    </source>
</evidence>
<feature type="domain" description="HTH hxlR-type" evidence="5">
    <location>
        <begin position="29"/>
        <end position="126"/>
    </location>
</feature>
<dbReference type="Proteomes" id="UP000061839">
    <property type="component" value="Chromosome"/>
</dbReference>
<dbReference type="InterPro" id="IPR036388">
    <property type="entry name" value="WH-like_DNA-bd_sf"/>
</dbReference>
<organism evidence="6 7">
    <name type="scientific">Psychromicrobium lacuslunae</name>
    <dbReference type="NCBI Taxonomy" id="1618207"/>
    <lineage>
        <taxon>Bacteria</taxon>
        <taxon>Bacillati</taxon>
        <taxon>Actinomycetota</taxon>
        <taxon>Actinomycetes</taxon>
        <taxon>Micrococcales</taxon>
        <taxon>Micrococcaceae</taxon>
        <taxon>Psychromicrobium</taxon>
    </lineage>
</organism>
<proteinExistence type="predicted"/>
<dbReference type="SUPFAM" id="SSF46785">
    <property type="entry name" value="Winged helix' DNA-binding domain"/>
    <property type="match status" value="1"/>
</dbReference>
<dbReference type="PANTHER" id="PTHR33204">
    <property type="entry name" value="TRANSCRIPTIONAL REGULATOR, MARR FAMILY"/>
    <property type="match status" value="1"/>
</dbReference>
<dbReference type="PATRIC" id="fig|1618207.4.peg.2996"/>
<dbReference type="Gene3D" id="1.10.10.10">
    <property type="entry name" value="Winged helix-like DNA-binding domain superfamily/Winged helix DNA-binding domain"/>
    <property type="match status" value="1"/>
</dbReference>
<evidence type="ECO:0000256" key="4">
    <source>
        <dbReference type="SAM" id="MobiDB-lite"/>
    </source>
</evidence>
<keyword evidence="7" id="KW-1185">Reference proteome</keyword>
<dbReference type="KEGG" id="ari:UM93_14710"/>
<dbReference type="OrthoDB" id="5148120at2"/>
<evidence type="ECO:0000256" key="2">
    <source>
        <dbReference type="ARBA" id="ARBA00023125"/>
    </source>
</evidence>
<protein>
    <submittedName>
        <fullName evidence="6">HxlR family transcriptional regulator</fullName>
    </submittedName>
</protein>
<evidence type="ECO:0000313" key="6">
    <source>
        <dbReference type="EMBL" id="AJT42435.1"/>
    </source>
</evidence>
<feature type="region of interest" description="Disordered" evidence="4">
    <location>
        <begin position="1"/>
        <end position="27"/>
    </location>
</feature>
<dbReference type="HOGENOM" id="CLU_111585_5_3_11"/>
<dbReference type="PROSITE" id="PS51118">
    <property type="entry name" value="HTH_HXLR"/>
    <property type="match status" value="1"/>
</dbReference>
<reference evidence="6 7" key="1">
    <citation type="journal article" date="2015" name="Genome Announc.">
        <title>Complete Genome Sequencing of Protease-Producing Novel Arthrobacter sp. Strain IHBB 11108 Using PacBio Single-Molecule Real-Time Sequencing Technology.</title>
        <authorList>
            <person name="Kiran S."/>
            <person name="Swarnkar M.K."/>
            <person name="Pal M."/>
            <person name="Thakur R."/>
            <person name="Tewari R."/>
            <person name="Singh A.K."/>
            <person name="Gulati A."/>
        </authorList>
    </citation>
    <scope>NUCLEOTIDE SEQUENCE [LARGE SCALE GENOMIC DNA]</scope>
    <source>
        <strain evidence="6 7">IHBB 11108</strain>
    </source>
</reference>
<keyword evidence="1" id="KW-0805">Transcription regulation</keyword>
<sequence length="126" mass="13858">MTHQTVSPRWDQELVPSEAGQSQAPTPDCPVEVALAAVSGRWTTLLLRNLISGGPQSYSELAASLPELSDKVLTERLDELRAARFVEKTLISGFPARSSYRITEHGLRLRPLLIELYRTGTALQAS</sequence>
<dbReference type="STRING" id="1618207.UM93_14710"/>
<dbReference type="InterPro" id="IPR002577">
    <property type="entry name" value="HTH_HxlR"/>
</dbReference>
<dbReference type="PANTHER" id="PTHR33204:SF18">
    <property type="entry name" value="TRANSCRIPTIONAL REGULATORY PROTEIN"/>
    <property type="match status" value="1"/>
</dbReference>
<dbReference type="EMBL" id="CP011005">
    <property type="protein sequence ID" value="AJT42435.1"/>
    <property type="molecule type" value="Genomic_DNA"/>
</dbReference>
<dbReference type="AlphaFoldDB" id="A0A0D4C1Z4"/>
<dbReference type="GO" id="GO:0003677">
    <property type="term" value="F:DNA binding"/>
    <property type="evidence" value="ECO:0007669"/>
    <property type="project" value="UniProtKB-KW"/>
</dbReference>